<dbReference type="SUPFAM" id="SSF48452">
    <property type="entry name" value="TPR-like"/>
    <property type="match status" value="1"/>
</dbReference>
<protein>
    <recommendedName>
        <fullName evidence="3">Tetratricopeptide repeat protein</fullName>
    </recommendedName>
</protein>
<sequence length="329" mass="35057">MSQPPPALDLVLAHVLAHCGGDPDRAAGHLARAVAQQPHAVEPYEALAELRQSHPAQAARFLEAAPSTGAYAASAYAAFLDGDMDTAVLWLGSVTGHEPRNAWAAAPWFADERFLAAVSADALGEAALRTTDGGHDLAADGMRERFAPWFHAIAVVSARDPRPEALARMAIMLRACGLTDESFALCDQADAVERVMFTEVVRAGTWRRLGDPEQAKAAFERALGLDPANWSLFLDIADLCGEQGDFATAVEWAERGLVHEPAEITLLAARAAYRTRLTGSATDLAELVAQAKLMPESPYRQVLIDHACAGPGLPAELVAAARKARPRSA</sequence>
<gene>
    <name evidence="1" type="ORF">Cco03nite_07850</name>
</gene>
<evidence type="ECO:0008006" key="3">
    <source>
        <dbReference type="Google" id="ProtNLM"/>
    </source>
</evidence>
<dbReference type="Pfam" id="PF14559">
    <property type="entry name" value="TPR_19"/>
    <property type="match status" value="1"/>
</dbReference>
<organism evidence="1 2">
    <name type="scientific">Catellatospora coxensis</name>
    <dbReference type="NCBI Taxonomy" id="310354"/>
    <lineage>
        <taxon>Bacteria</taxon>
        <taxon>Bacillati</taxon>
        <taxon>Actinomycetota</taxon>
        <taxon>Actinomycetes</taxon>
        <taxon>Micromonosporales</taxon>
        <taxon>Micromonosporaceae</taxon>
        <taxon>Catellatospora</taxon>
    </lineage>
</organism>
<dbReference type="InterPro" id="IPR011990">
    <property type="entry name" value="TPR-like_helical_dom_sf"/>
</dbReference>
<dbReference type="Proteomes" id="UP000630887">
    <property type="component" value="Unassembled WGS sequence"/>
</dbReference>
<dbReference type="EMBL" id="BONI01000005">
    <property type="protein sequence ID" value="GIG04085.1"/>
    <property type="molecule type" value="Genomic_DNA"/>
</dbReference>
<keyword evidence="2" id="KW-1185">Reference proteome</keyword>
<accession>A0A8J3KN19</accession>
<reference evidence="1 2" key="1">
    <citation type="submission" date="2021-01" db="EMBL/GenBank/DDBJ databases">
        <title>Whole genome shotgun sequence of Catellatospora coxensis NBRC 107359.</title>
        <authorList>
            <person name="Komaki H."/>
            <person name="Tamura T."/>
        </authorList>
    </citation>
    <scope>NUCLEOTIDE SEQUENCE [LARGE SCALE GENOMIC DNA]</scope>
    <source>
        <strain evidence="1 2">NBRC 107359</strain>
    </source>
</reference>
<comment type="caution">
    <text evidence="1">The sequence shown here is derived from an EMBL/GenBank/DDBJ whole genome shotgun (WGS) entry which is preliminary data.</text>
</comment>
<dbReference type="Gene3D" id="1.25.40.10">
    <property type="entry name" value="Tetratricopeptide repeat domain"/>
    <property type="match status" value="2"/>
</dbReference>
<evidence type="ECO:0000313" key="1">
    <source>
        <dbReference type="EMBL" id="GIG04085.1"/>
    </source>
</evidence>
<dbReference type="RefSeq" id="WP_203688606.1">
    <property type="nucleotide sequence ID" value="NZ_BAAALC010000011.1"/>
</dbReference>
<dbReference type="AlphaFoldDB" id="A0A8J3KN19"/>
<proteinExistence type="predicted"/>
<name>A0A8J3KN19_9ACTN</name>
<evidence type="ECO:0000313" key="2">
    <source>
        <dbReference type="Proteomes" id="UP000630887"/>
    </source>
</evidence>